<evidence type="ECO:0000259" key="2">
    <source>
        <dbReference type="PROSITE" id="PS51464"/>
    </source>
</evidence>
<dbReference type="STRING" id="224999.GCA_001485475_00791"/>
<sequence>MLLGFDEEFLKERNAYITASAIASQPKAWKELFGYLIKNKEDFKKFLDPVFQTKNVKIILTGAGSSAFVGDCSAGYLRRALDLDAESIDSTDIAAAPENYFLKDRPTLLISYSKSGNSPESLAVIQEAQQLINNIYFLNVTCNKEGQLAKMKIGQERSMSLVLPEEANDSAYAATVSFTTMLLANLLLPYLVDKKCGADDILQILVNESKRILNEDCDKIKNIAEESYDRLHFLGSGSLKGCAREAALKSLELTQGTVNATYSSFLGLRHGQKFVINDKTILGCFVSNNAYTQKYDLDLIDEISHNKMYKGKILLFEPKALRTEEADYVVSLENKDINNLDEAFLTLLYALYAQMLGLFKSIKLGIKSDNLDPAFSIEEQAYGVVGKFKIYNL</sequence>
<dbReference type="PANTHER" id="PTHR32502">
    <property type="entry name" value="N-ACETYLGALACTOSAMINE PERMEASE II COMPONENT-RELATED"/>
    <property type="match status" value="1"/>
</dbReference>
<protein>
    <submittedName>
        <fullName evidence="3">Tagatose-6-phosphate ketose</fullName>
    </submittedName>
</protein>
<gene>
    <name evidence="3" type="ORF">TSYNT_6165</name>
</gene>
<dbReference type="GO" id="GO:1901135">
    <property type="term" value="P:carbohydrate derivative metabolic process"/>
    <property type="evidence" value="ECO:0007669"/>
    <property type="project" value="InterPro"/>
</dbReference>
<keyword evidence="1" id="KW-0677">Repeat</keyword>
<dbReference type="PROSITE" id="PS51464">
    <property type="entry name" value="SIS"/>
    <property type="match status" value="1"/>
</dbReference>
<dbReference type="InterPro" id="IPR001347">
    <property type="entry name" value="SIS_dom"/>
</dbReference>
<dbReference type="SUPFAM" id="SSF53697">
    <property type="entry name" value="SIS domain"/>
    <property type="match status" value="1"/>
</dbReference>
<dbReference type="AlphaFoldDB" id="A0A0U9HLT2"/>
<evidence type="ECO:0000313" key="4">
    <source>
        <dbReference type="Proteomes" id="UP000062160"/>
    </source>
</evidence>
<organism evidence="3">
    <name type="scientific">Tepidanaerobacter syntrophicus</name>
    <dbReference type="NCBI Taxonomy" id="224999"/>
    <lineage>
        <taxon>Bacteria</taxon>
        <taxon>Bacillati</taxon>
        <taxon>Bacillota</taxon>
        <taxon>Clostridia</taxon>
        <taxon>Thermosediminibacterales</taxon>
        <taxon>Tepidanaerobacteraceae</taxon>
        <taxon>Tepidanaerobacter</taxon>
    </lineage>
</organism>
<dbReference type="CDD" id="cd05008">
    <property type="entry name" value="SIS_GlmS_GlmD_1"/>
    <property type="match status" value="1"/>
</dbReference>
<dbReference type="GO" id="GO:0005886">
    <property type="term" value="C:plasma membrane"/>
    <property type="evidence" value="ECO:0007669"/>
    <property type="project" value="TreeGrafter"/>
</dbReference>
<dbReference type="PANTHER" id="PTHR32502:SF3">
    <property type="entry name" value="D-GALACTOSAMINE-6-PHOSPHATE DEAMINASE AGAS-RELATED"/>
    <property type="match status" value="1"/>
</dbReference>
<dbReference type="EMBL" id="DF977000">
    <property type="protein sequence ID" value="GAQ24785.1"/>
    <property type="molecule type" value="Genomic_DNA"/>
</dbReference>
<dbReference type="InterPro" id="IPR035466">
    <property type="entry name" value="GlmS/AgaS_SIS"/>
</dbReference>
<dbReference type="InterPro" id="IPR046348">
    <property type="entry name" value="SIS_dom_sf"/>
</dbReference>
<dbReference type="InterPro" id="IPR050303">
    <property type="entry name" value="GatZ_KbaZ_carbometab"/>
</dbReference>
<reference evidence="3" key="1">
    <citation type="journal article" date="2016" name="Genome Announc.">
        <title>Draft Genome Sequence of the Syntrophic Lactate-Degrading Bacterium Tepidanaerobacter syntrophicus JLT.</title>
        <authorList>
            <person name="Matsuura N."/>
            <person name="Ohashi A."/>
            <person name="Tourlousse D.M."/>
            <person name="Sekiguchi Y."/>
        </authorList>
    </citation>
    <scope>NUCLEOTIDE SEQUENCE [LARGE SCALE GENOMIC DNA]</scope>
    <source>
        <strain evidence="3">JL</strain>
    </source>
</reference>
<dbReference type="Gene3D" id="3.40.50.10490">
    <property type="entry name" value="Glucose-6-phosphate isomerase like protein, domain 1"/>
    <property type="match status" value="2"/>
</dbReference>
<accession>A0A0U9HLT2</accession>
<dbReference type="OrthoDB" id="9779207at2"/>
<proteinExistence type="predicted"/>
<keyword evidence="4" id="KW-1185">Reference proteome</keyword>
<dbReference type="GO" id="GO:0009401">
    <property type="term" value="P:phosphoenolpyruvate-dependent sugar phosphotransferase system"/>
    <property type="evidence" value="ECO:0007669"/>
    <property type="project" value="TreeGrafter"/>
</dbReference>
<name>A0A0U9HLT2_9FIRM</name>
<evidence type="ECO:0000256" key="1">
    <source>
        <dbReference type="ARBA" id="ARBA00022737"/>
    </source>
</evidence>
<evidence type="ECO:0000313" key="3">
    <source>
        <dbReference type="EMBL" id="GAQ24785.1"/>
    </source>
</evidence>
<dbReference type="GO" id="GO:0097367">
    <property type="term" value="F:carbohydrate derivative binding"/>
    <property type="evidence" value="ECO:0007669"/>
    <property type="project" value="InterPro"/>
</dbReference>
<dbReference type="RefSeq" id="WP_083497641.1">
    <property type="nucleotide sequence ID" value="NZ_DF977000.1"/>
</dbReference>
<feature type="domain" description="SIS" evidence="2">
    <location>
        <begin position="47"/>
        <end position="197"/>
    </location>
</feature>
<dbReference type="Proteomes" id="UP000062160">
    <property type="component" value="Unassembled WGS sequence"/>
</dbReference>